<accession>A0AA46SVV6</accession>
<evidence type="ECO:0000313" key="3">
    <source>
        <dbReference type="Proteomes" id="UP001164392"/>
    </source>
</evidence>
<dbReference type="RefSeq" id="WP_267093448.1">
    <property type="nucleotide sequence ID" value="NZ_CP099534.1"/>
</dbReference>
<sequence length="143" mass="15987">MANAVFYLFAAIAALLAVCLHRYNKRRMDALLMASFRQLSFTSDDVALCGADLQVVKKAQQFIRTTQQLSVLPDSPVVNQGDAFWYCRGPGASWFLAIPTVMSRGGELEVTWVVRPLTEQRMRAALQFDHKACRRAFGEPDAS</sequence>
<evidence type="ECO:0000256" key="1">
    <source>
        <dbReference type="SAM" id="Phobius"/>
    </source>
</evidence>
<feature type="transmembrane region" description="Helical" evidence="1">
    <location>
        <begin position="6"/>
        <end position="23"/>
    </location>
</feature>
<evidence type="ECO:0000313" key="2">
    <source>
        <dbReference type="EMBL" id="UYK89437.1"/>
    </source>
</evidence>
<dbReference type="EMBL" id="CP099534">
    <property type="protein sequence ID" value="UYK89437.1"/>
    <property type="molecule type" value="Genomic_DNA"/>
</dbReference>
<dbReference type="Proteomes" id="UP001164392">
    <property type="component" value="Chromosome"/>
</dbReference>
<keyword evidence="1" id="KW-1133">Transmembrane helix</keyword>
<dbReference type="AlphaFoldDB" id="A0AA46SVV6"/>
<reference evidence="2" key="1">
    <citation type="submission" date="2022-06" db="EMBL/GenBank/DDBJ databases">
        <title>Dynamics of rice microbiomes reveals core vertical transmitted seed endophytes.</title>
        <authorList>
            <person name="Liao K."/>
            <person name="Zhang X."/>
        </authorList>
    </citation>
    <scope>NUCLEOTIDE SEQUENCE</scope>
    <source>
        <strain evidence="2">JR3-14</strain>
    </source>
</reference>
<keyword evidence="1" id="KW-0472">Membrane</keyword>
<gene>
    <name evidence="2" type="ORF">NG824_03015</name>
</gene>
<name>A0AA46SVV6_9XANT</name>
<protein>
    <submittedName>
        <fullName evidence="2">Uncharacterized protein</fullName>
    </submittedName>
</protein>
<proteinExistence type="predicted"/>
<organism evidence="2 3">
    <name type="scientific">Xanthomonas sacchari</name>
    <dbReference type="NCBI Taxonomy" id="56458"/>
    <lineage>
        <taxon>Bacteria</taxon>
        <taxon>Pseudomonadati</taxon>
        <taxon>Pseudomonadota</taxon>
        <taxon>Gammaproteobacteria</taxon>
        <taxon>Lysobacterales</taxon>
        <taxon>Lysobacteraceae</taxon>
        <taxon>Xanthomonas</taxon>
    </lineage>
</organism>
<keyword evidence="1" id="KW-0812">Transmembrane</keyword>